<dbReference type="Proteomes" id="UP000499080">
    <property type="component" value="Unassembled WGS sequence"/>
</dbReference>
<gene>
    <name evidence="1" type="ORF">AVEN_16595_1</name>
</gene>
<proteinExistence type="predicted"/>
<dbReference type="AlphaFoldDB" id="A0A4Y2JNR5"/>
<sequence length="228" mass="26434">MRTEQHTTSTKFHPAIFQLEDRISLKNQFLPVPGLNIYTDAQRWKTKHSEPSVSWKKTQRNTNGWCNFVPSTQSSKQSFLPYRRLVFGQARPTNRLRAHVGYSGNEAADVLAKKATQEGIPTYISIPRNHIKSLLQKESIIHWQKEWDEGETGRSVHNVLPKVKTTPTPWQKAQKMFVKGHGPFPTYLKQFNIRNRLRFLRLQKPGKSLTLCYKLPVYNLIPPKKTVS</sequence>
<protein>
    <recommendedName>
        <fullName evidence="3">RNase H type-1 domain-containing protein</fullName>
    </recommendedName>
</protein>
<keyword evidence="2" id="KW-1185">Reference proteome</keyword>
<dbReference type="EMBL" id="BGPR01111238">
    <property type="protein sequence ID" value="GBM91475.1"/>
    <property type="molecule type" value="Genomic_DNA"/>
</dbReference>
<reference evidence="1 2" key="1">
    <citation type="journal article" date="2019" name="Sci. Rep.">
        <title>Orb-weaving spider Araneus ventricosus genome elucidates the spidroin gene catalogue.</title>
        <authorList>
            <person name="Kono N."/>
            <person name="Nakamura H."/>
            <person name="Ohtoshi R."/>
            <person name="Moran D.A.P."/>
            <person name="Shinohara A."/>
            <person name="Yoshida Y."/>
            <person name="Fujiwara M."/>
            <person name="Mori M."/>
            <person name="Tomita M."/>
            <person name="Arakawa K."/>
        </authorList>
    </citation>
    <scope>NUCLEOTIDE SEQUENCE [LARGE SCALE GENOMIC DNA]</scope>
</reference>
<name>A0A4Y2JNR5_ARAVE</name>
<accession>A0A4Y2JNR5</accession>
<organism evidence="1 2">
    <name type="scientific">Araneus ventricosus</name>
    <name type="common">Orbweaver spider</name>
    <name type="synonym">Epeira ventricosa</name>
    <dbReference type="NCBI Taxonomy" id="182803"/>
    <lineage>
        <taxon>Eukaryota</taxon>
        <taxon>Metazoa</taxon>
        <taxon>Ecdysozoa</taxon>
        <taxon>Arthropoda</taxon>
        <taxon>Chelicerata</taxon>
        <taxon>Arachnida</taxon>
        <taxon>Araneae</taxon>
        <taxon>Araneomorphae</taxon>
        <taxon>Entelegynae</taxon>
        <taxon>Araneoidea</taxon>
        <taxon>Araneidae</taxon>
        <taxon>Araneus</taxon>
    </lineage>
</organism>
<evidence type="ECO:0000313" key="2">
    <source>
        <dbReference type="Proteomes" id="UP000499080"/>
    </source>
</evidence>
<evidence type="ECO:0008006" key="3">
    <source>
        <dbReference type="Google" id="ProtNLM"/>
    </source>
</evidence>
<comment type="caution">
    <text evidence="1">The sequence shown here is derived from an EMBL/GenBank/DDBJ whole genome shotgun (WGS) entry which is preliminary data.</text>
</comment>
<evidence type="ECO:0000313" key="1">
    <source>
        <dbReference type="EMBL" id="GBM91475.1"/>
    </source>
</evidence>